<evidence type="ECO:0000313" key="2">
    <source>
        <dbReference type="EMBL" id="MCP1676991.1"/>
    </source>
</evidence>
<gene>
    <name evidence="2" type="ORF">J2T57_004165</name>
</gene>
<protein>
    <recommendedName>
        <fullName evidence="1">Nitrile hydratase beta subunit-like N-terminal domain-containing protein</fullName>
    </recommendedName>
</protein>
<accession>A0AAE3G8Z0</accession>
<dbReference type="SUPFAM" id="SSF50090">
    <property type="entry name" value="Electron transport accessory proteins"/>
    <property type="match status" value="1"/>
</dbReference>
<dbReference type="InterPro" id="IPR042262">
    <property type="entry name" value="CN_hydtase_beta_C"/>
</dbReference>
<dbReference type="Gene3D" id="1.10.472.20">
    <property type="entry name" value="Nitrile hydratase, beta subunit"/>
    <property type="match status" value="1"/>
</dbReference>
<sequence>MKTVTVERRVNDVGGLDGGAIDRHEHPKTLFEQRVDALVMLLIHPEIGAFKVDALRRMVEQNSAEDYATLGYYQKWVRAVRDLLIEQEILTPEEIEKKLAEVRARYAEGGS</sequence>
<dbReference type="RefSeq" id="WP_253484682.1">
    <property type="nucleotide sequence ID" value="NZ_JALJXV010000012.1"/>
</dbReference>
<reference evidence="2" key="1">
    <citation type="submission" date="2022-03" db="EMBL/GenBank/DDBJ databases">
        <title>Genomic Encyclopedia of Type Strains, Phase III (KMG-III): the genomes of soil and plant-associated and newly described type strains.</title>
        <authorList>
            <person name="Whitman W."/>
        </authorList>
    </citation>
    <scope>NUCLEOTIDE SEQUENCE</scope>
    <source>
        <strain evidence="2">ANL 6-2</strain>
    </source>
</reference>
<keyword evidence="3" id="KW-1185">Reference proteome</keyword>
<dbReference type="Proteomes" id="UP001205843">
    <property type="component" value="Unassembled WGS sequence"/>
</dbReference>
<dbReference type="AlphaFoldDB" id="A0AAE3G8Z0"/>
<proteinExistence type="predicted"/>
<organism evidence="2 3">
    <name type="scientific">Natronocella acetinitrilica</name>
    <dbReference type="NCBI Taxonomy" id="414046"/>
    <lineage>
        <taxon>Bacteria</taxon>
        <taxon>Pseudomonadati</taxon>
        <taxon>Pseudomonadota</taxon>
        <taxon>Gammaproteobacteria</taxon>
        <taxon>Chromatiales</taxon>
        <taxon>Ectothiorhodospiraceae</taxon>
        <taxon>Natronocella</taxon>
    </lineage>
</organism>
<dbReference type="InterPro" id="IPR049054">
    <property type="entry name" value="CN_hydtase_beta-like_N"/>
</dbReference>
<comment type="caution">
    <text evidence="2">The sequence shown here is derived from an EMBL/GenBank/DDBJ whole genome shotgun (WGS) entry which is preliminary data.</text>
</comment>
<dbReference type="Pfam" id="PF21006">
    <property type="entry name" value="NHase_beta_N"/>
    <property type="match status" value="1"/>
</dbReference>
<evidence type="ECO:0000259" key="1">
    <source>
        <dbReference type="Pfam" id="PF21006"/>
    </source>
</evidence>
<evidence type="ECO:0000313" key="3">
    <source>
        <dbReference type="Proteomes" id="UP001205843"/>
    </source>
</evidence>
<name>A0AAE3G8Z0_9GAMM</name>
<dbReference type="InterPro" id="IPR008990">
    <property type="entry name" value="Elect_transpt_acc-like_dom_sf"/>
</dbReference>
<feature type="domain" description="Nitrile hydratase beta subunit-like N-terminal" evidence="1">
    <location>
        <begin position="9"/>
        <end position="105"/>
    </location>
</feature>
<dbReference type="EMBL" id="JALJXV010000012">
    <property type="protein sequence ID" value="MCP1676991.1"/>
    <property type="molecule type" value="Genomic_DNA"/>
</dbReference>